<dbReference type="InterPro" id="IPR012074">
    <property type="entry name" value="GAF_ANTAR"/>
</dbReference>
<dbReference type="InterPro" id="IPR005561">
    <property type="entry name" value="ANTAR"/>
</dbReference>
<accession>A0A1A3GKY9</accession>
<keyword evidence="2" id="KW-0418">Kinase</keyword>
<dbReference type="Pfam" id="PF13185">
    <property type="entry name" value="GAF_2"/>
    <property type="match status" value="1"/>
</dbReference>
<evidence type="ECO:0000313" key="7">
    <source>
        <dbReference type="Proteomes" id="UP000093898"/>
    </source>
</evidence>
<proteinExistence type="predicted"/>
<protein>
    <submittedName>
        <fullName evidence="6">Response regulator receiver protein</fullName>
    </submittedName>
</protein>
<keyword evidence="4" id="KW-0804">Transcription</keyword>
<dbReference type="InterPro" id="IPR029016">
    <property type="entry name" value="GAF-like_dom_sf"/>
</dbReference>
<evidence type="ECO:0000256" key="3">
    <source>
        <dbReference type="ARBA" id="ARBA00023015"/>
    </source>
</evidence>
<feature type="domain" description="ANTAR" evidence="5">
    <location>
        <begin position="165"/>
        <end position="226"/>
    </location>
</feature>
<evidence type="ECO:0000256" key="1">
    <source>
        <dbReference type="ARBA" id="ARBA00022679"/>
    </source>
</evidence>
<reference evidence="6 7" key="1">
    <citation type="submission" date="2016-06" db="EMBL/GenBank/DDBJ databases">
        <authorList>
            <person name="Kjaerup R.B."/>
            <person name="Dalgaard T.S."/>
            <person name="Juul-Madsen H.R."/>
        </authorList>
    </citation>
    <scope>NUCLEOTIDE SEQUENCE [LARGE SCALE GENOMIC DNA]</scope>
    <source>
        <strain evidence="6 7">1127319.6</strain>
    </source>
</reference>
<dbReference type="GO" id="GO:0016301">
    <property type="term" value="F:kinase activity"/>
    <property type="evidence" value="ECO:0007669"/>
    <property type="project" value="UniProtKB-KW"/>
</dbReference>
<dbReference type="InterPro" id="IPR036388">
    <property type="entry name" value="WH-like_DNA-bd_sf"/>
</dbReference>
<dbReference type="SMART" id="SM01012">
    <property type="entry name" value="ANTAR"/>
    <property type="match status" value="1"/>
</dbReference>
<evidence type="ECO:0000313" key="6">
    <source>
        <dbReference type="EMBL" id="OBJ36485.1"/>
    </source>
</evidence>
<dbReference type="EMBL" id="LZLC01000248">
    <property type="protein sequence ID" value="OBJ36485.1"/>
    <property type="molecule type" value="Genomic_DNA"/>
</dbReference>
<dbReference type="SUPFAM" id="SSF52172">
    <property type="entry name" value="CheY-like"/>
    <property type="match status" value="1"/>
</dbReference>
<dbReference type="Gene3D" id="1.10.10.10">
    <property type="entry name" value="Winged helix-like DNA-binding domain superfamily/Winged helix DNA-binding domain"/>
    <property type="match status" value="1"/>
</dbReference>
<keyword evidence="3" id="KW-0805">Transcription regulation</keyword>
<dbReference type="Gene3D" id="3.30.450.40">
    <property type="match status" value="1"/>
</dbReference>
<evidence type="ECO:0000259" key="5">
    <source>
        <dbReference type="PROSITE" id="PS50921"/>
    </source>
</evidence>
<sequence length="235" mass="25903">MTEYDLPEAFDRIAAMARELHDTSQPESVLVDQVVQAAVREVPGAQYAGITLGHTNSGKVETQATTHDYPVMLDAIQQRHLEGPCLSATWERDIVEVSDMSAEKRWPKFAADAIRVTPIRSMLCFRLFTSQKTLGALNLYAQAVDAFDEESEQVGYVLATHAALAWDSVRREVDFRSALSSRDVIGQAKGIIMERFQVNAVAAFNMLTRLSQESNTPVAVLAQKLAEQVSSGGRC</sequence>
<dbReference type="AlphaFoldDB" id="A0A1A3GKY9"/>
<organism evidence="6 7">
    <name type="scientific">Mycolicibacterium mucogenicum</name>
    <name type="common">Mycobacterium mucogenicum</name>
    <dbReference type="NCBI Taxonomy" id="56689"/>
    <lineage>
        <taxon>Bacteria</taxon>
        <taxon>Bacillati</taxon>
        <taxon>Actinomycetota</taxon>
        <taxon>Actinomycetes</taxon>
        <taxon>Mycobacteriales</taxon>
        <taxon>Mycobacteriaceae</taxon>
        <taxon>Mycolicibacterium</taxon>
    </lineage>
</organism>
<dbReference type="PROSITE" id="PS50921">
    <property type="entry name" value="ANTAR"/>
    <property type="match status" value="1"/>
</dbReference>
<dbReference type="SUPFAM" id="SSF55781">
    <property type="entry name" value="GAF domain-like"/>
    <property type="match status" value="1"/>
</dbReference>
<dbReference type="RefSeq" id="WP_064985965.1">
    <property type="nucleotide sequence ID" value="NZ_LZLC01000248.1"/>
</dbReference>
<keyword evidence="1" id="KW-0808">Transferase</keyword>
<dbReference type="Pfam" id="PF03861">
    <property type="entry name" value="ANTAR"/>
    <property type="match status" value="1"/>
</dbReference>
<dbReference type="InterPro" id="IPR003018">
    <property type="entry name" value="GAF"/>
</dbReference>
<dbReference type="InterPro" id="IPR011006">
    <property type="entry name" value="CheY-like_superfamily"/>
</dbReference>
<gene>
    <name evidence="6" type="ORF">A5630_00315</name>
</gene>
<dbReference type="GO" id="GO:0003723">
    <property type="term" value="F:RNA binding"/>
    <property type="evidence" value="ECO:0007669"/>
    <property type="project" value="InterPro"/>
</dbReference>
<name>A0A1A3GKY9_MYCMU</name>
<comment type="caution">
    <text evidence="6">The sequence shown here is derived from an EMBL/GenBank/DDBJ whole genome shotgun (WGS) entry which is preliminary data.</text>
</comment>
<dbReference type="PIRSF" id="PIRSF036625">
    <property type="entry name" value="GAF_ANTAR"/>
    <property type="match status" value="1"/>
</dbReference>
<dbReference type="Proteomes" id="UP000093898">
    <property type="component" value="Unassembled WGS sequence"/>
</dbReference>
<evidence type="ECO:0000256" key="4">
    <source>
        <dbReference type="ARBA" id="ARBA00023163"/>
    </source>
</evidence>
<evidence type="ECO:0000256" key="2">
    <source>
        <dbReference type="ARBA" id="ARBA00022777"/>
    </source>
</evidence>